<dbReference type="GO" id="GO:0003824">
    <property type="term" value="F:catalytic activity"/>
    <property type="evidence" value="ECO:0007669"/>
    <property type="project" value="InterPro"/>
</dbReference>
<organism evidence="3">
    <name type="scientific">Xenopus tropicalis</name>
    <name type="common">Western clawed frog</name>
    <name type="synonym">Silurana tropicalis</name>
    <dbReference type="NCBI Taxonomy" id="8364"/>
    <lineage>
        <taxon>Eukaryota</taxon>
        <taxon>Metazoa</taxon>
        <taxon>Chordata</taxon>
        <taxon>Craniata</taxon>
        <taxon>Vertebrata</taxon>
        <taxon>Euteleostomi</taxon>
        <taxon>Amphibia</taxon>
        <taxon>Batrachia</taxon>
        <taxon>Anura</taxon>
        <taxon>Pipoidea</taxon>
        <taxon>Pipidae</taxon>
        <taxon>Xenopodinae</taxon>
        <taxon>Xenopus</taxon>
        <taxon>Silurana</taxon>
    </lineage>
</organism>
<protein>
    <recommendedName>
        <fullName evidence="2">Reverse transcriptase domain-containing protein</fullName>
    </recommendedName>
</protein>
<dbReference type="PANTHER" id="PTHR31635">
    <property type="entry name" value="REVERSE TRANSCRIPTASE DOMAIN-CONTAINING PROTEIN-RELATED"/>
    <property type="match status" value="1"/>
</dbReference>
<dbReference type="SUPFAM" id="SSF56219">
    <property type="entry name" value="DNase I-like"/>
    <property type="match status" value="1"/>
</dbReference>
<dbReference type="Ensembl" id="ENSXETT00000116525">
    <property type="protein sequence ID" value="ENSXETP00000106477"/>
    <property type="gene ID" value="ENSXETG00000047706"/>
</dbReference>
<reference evidence="3" key="1">
    <citation type="journal article" date="2010" name="Science">
        <title>The genome of the Western clawed frog Xenopus tropicalis.</title>
        <authorList>
            <person name="Hellsten U."/>
            <person name="Harland R.M."/>
            <person name="Gilchrist M.J."/>
            <person name="Hendrix D."/>
            <person name="Jurka J."/>
            <person name="Kapitonov V."/>
            <person name="Ovcharenko I."/>
            <person name="Putnam N.H."/>
            <person name="Shu S."/>
            <person name="Taher L."/>
            <person name="Blitz I.L."/>
            <person name="Blumberg B."/>
            <person name="Dichmann D.S."/>
            <person name="Dubchak I."/>
            <person name="Amaya E."/>
            <person name="Detter J.C."/>
            <person name="Fletcher R."/>
            <person name="Gerhard D.S."/>
            <person name="Goodstein D."/>
            <person name="Graves T."/>
            <person name="Grigoriev I.V."/>
            <person name="Grimwood J."/>
            <person name="Kawashima T."/>
            <person name="Lindquist E."/>
            <person name="Lucas S.M."/>
            <person name="Mead P.E."/>
            <person name="Mitros T."/>
            <person name="Ogino H."/>
            <person name="Ohta Y."/>
            <person name="Poliakov A.V."/>
            <person name="Pollet N."/>
            <person name="Robert J."/>
            <person name="Salamov A."/>
            <person name="Sater A.K."/>
            <person name="Schmutz J."/>
            <person name="Terry A."/>
            <person name="Vize P.D."/>
            <person name="Warren W.C."/>
            <person name="Wells D."/>
            <person name="Wills A."/>
            <person name="Wilson R.K."/>
            <person name="Zimmerman L.B."/>
            <person name="Zorn A.M."/>
            <person name="Grainger R."/>
            <person name="Grammer T."/>
            <person name="Khokha M.K."/>
            <person name="Richardson P.M."/>
            <person name="Rokhsar D.S."/>
        </authorList>
    </citation>
    <scope>NUCLEOTIDE SEQUENCE [LARGE SCALE GENOMIC DNA]</scope>
    <source>
        <strain evidence="3">Nigerian</strain>
    </source>
</reference>
<dbReference type="SUPFAM" id="SSF56672">
    <property type="entry name" value="DNA/RNA polymerases"/>
    <property type="match status" value="1"/>
</dbReference>
<dbReference type="PANTHER" id="PTHR31635:SF196">
    <property type="entry name" value="REVERSE TRANSCRIPTASE DOMAIN-CONTAINING PROTEIN-RELATED"/>
    <property type="match status" value="1"/>
</dbReference>
<dbReference type="InterPro" id="IPR043502">
    <property type="entry name" value="DNA/RNA_pol_sf"/>
</dbReference>
<name>A0A803JEZ2_XENTR</name>
<dbReference type="InterPro" id="IPR000477">
    <property type="entry name" value="RT_dom"/>
</dbReference>
<dbReference type="InterPro" id="IPR036691">
    <property type="entry name" value="Endo/exonu/phosph_ase_sf"/>
</dbReference>
<feature type="domain" description="Reverse transcriptase" evidence="2">
    <location>
        <begin position="506"/>
        <end position="732"/>
    </location>
</feature>
<dbReference type="Pfam" id="PF03372">
    <property type="entry name" value="Exo_endo_phos"/>
    <property type="match status" value="1"/>
</dbReference>
<evidence type="ECO:0000259" key="2">
    <source>
        <dbReference type="PROSITE" id="PS50878"/>
    </source>
</evidence>
<dbReference type="AlphaFoldDB" id="A0A803JEZ2"/>
<dbReference type="InParanoid" id="A0A803JEZ2"/>
<dbReference type="PROSITE" id="PS50878">
    <property type="entry name" value="RT_POL"/>
    <property type="match status" value="1"/>
</dbReference>
<dbReference type="GeneTree" id="ENSGT00990000209892"/>
<dbReference type="Pfam" id="PF00078">
    <property type="entry name" value="RVT_1"/>
    <property type="match status" value="1"/>
</dbReference>
<keyword evidence="1" id="KW-0175">Coiled coil</keyword>
<dbReference type="CDD" id="cd09076">
    <property type="entry name" value="L1-EN"/>
    <property type="match status" value="1"/>
</dbReference>
<evidence type="ECO:0000256" key="1">
    <source>
        <dbReference type="SAM" id="Coils"/>
    </source>
</evidence>
<dbReference type="Gene3D" id="3.60.10.10">
    <property type="entry name" value="Endonuclease/exonuclease/phosphatase"/>
    <property type="match status" value="1"/>
</dbReference>
<proteinExistence type="predicted"/>
<dbReference type="CDD" id="cd01650">
    <property type="entry name" value="RT_nLTR_like"/>
    <property type="match status" value="1"/>
</dbReference>
<evidence type="ECO:0000313" key="3">
    <source>
        <dbReference type="Ensembl" id="ENSXETP00000106477"/>
    </source>
</evidence>
<dbReference type="InterPro" id="IPR005135">
    <property type="entry name" value="Endo/exonuclease/phosphatase"/>
</dbReference>
<feature type="coiled-coil region" evidence="1">
    <location>
        <begin position="306"/>
        <end position="349"/>
    </location>
</feature>
<sequence length="732" mass="83519">MTDIRIGSINAKGLNTPIKRYNLMRDMRRLKVQIMLIQETHFKKKQTPLLRFRGFSTAVTSTPYVNKSRGVMILIADSLGFTLTMSHSDNLGRFLFLKGLINGTTYTIASIYLPPTEQHTALTEALQALSEFEEGTVILGGDLNITLEPILDSSTGRSSIPYRKIETLKKLLRTHTLIDTWRLTNPTARDYTFYSHPHNTYSRLDYIFIRHIDVGLLKGADIDVITWSDHAPITCTLLHKPPHHRPLTWKLNDSLLRDTETKKELIQQLRQYFQENKTENIDPWTVWMAHKCVIRGELIKIGTRKKKEQNAKLQQLLAKIQHLETQHKLSKLVHTLDALTQARKELRDAHSSFLAKAIEFNKKLFFEHGNKCGRLLAAALKKKQLRNHITKIRSTEGSTAETSSEIAEVFRKYYTKLYQLPDSKLPHDKDSYKKQLCNSYIQDSKIPRIPHEAKTILDSPMTTEEFLFAIKNAKSGKAPGPDGFSISYYKEFGEHIIPHLVEASNSITPDKNIPQEALEAHIVLIHKKGKDPLDPGGYRPISLLNVDTKLYAKVLANRLNQIITDLISPEQVGFVPGREARDNTNRLFSIIHQCKKRSIPAMLLSTDAEKAFDRVDWTFLKSSLANINLGPKMQSWISTLYTSPTAKLRINGELSLPFHIRNGTRQGCPLSPLLFILSIESFLSRIRNNPDIGGIKIGKREHKIAAYADGLLFMKCKSVAIFYLKLFFRFSF</sequence>
<reference evidence="3" key="2">
    <citation type="submission" date="2021-03" db="UniProtKB">
        <authorList>
            <consortium name="Ensembl"/>
        </authorList>
    </citation>
    <scope>IDENTIFICATION</scope>
</reference>
<accession>A0A803JEZ2</accession>